<accession>A0ABU7BIJ0</accession>
<evidence type="ECO:0000313" key="2">
    <source>
        <dbReference type="EMBL" id="MED6250118.1"/>
    </source>
</evidence>
<dbReference type="Proteomes" id="UP001345963">
    <property type="component" value="Unassembled WGS sequence"/>
</dbReference>
<name>A0ABU7BIJ0_9TELE</name>
<gene>
    <name evidence="2" type="ORF">ATANTOWER_025017</name>
</gene>
<keyword evidence="3" id="KW-1185">Reference proteome</keyword>
<feature type="region of interest" description="Disordered" evidence="1">
    <location>
        <begin position="53"/>
        <end position="78"/>
    </location>
</feature>
<evidence type="ECO:0000256" key="1">
    <source>
        <dbReference type="SAM" id="MobiDB-lite"/>
    </source>
</evidence>
<proteinExistence type="predicted"/>
<protein>
    <submittedName>
        <fullName evidence="2">Uncharacterized protein</fullName>
    </submittedName>
</protein>
<dbReference type="EMBL" id="JAHUTI010054908">
    <property type="protein sequence ID" value="MED6250118.1"/>
    <property type="molecule type" value="Genomic_DNA"/>
</dbReference>
<sequence length="128" mass="14080">MTQIYNSEGGSKAIPITHLQVTVHHAHLMAVKHRLQDLLDAMTACKHQGRGAHVSLSSATNRAQAGGGRKEGLVGGGGDFEGRTRVEKTLLLPKCHICTIHWLWWFHKQAKLFENEAKPISSELALNP</sequence>
<evidence type="ECO:0000313" key="3">
    <source>
        <dbReference type="Proteomes" id="UP001345963"/>
    </source>
</evidence>
<reference evidence="2 3" key="1">
    <citation type="submission" date="2021-07" db="EMBL/GenBank/DDBJ databases">
        <authorList>
            <person name="Palmer J.M."/>
        </authorList>
    </citation>
    <scope>NUCLEOTIDE SEQUENCE [LARGE SCALE GENOMIC DNA]</scope>
    <source>
        <strain evidence="2 3">AT_MEX2019</strain>
        <tissue evidence="2">Muscle</tissue>
    </source>
</reference>
<organism evidence="2 3">
    <name type="scientific">Ataeniobius toweri</name>
    <dbReference type="NCBI Taxonomy" id="208326"/>
    <lineage>
        <taxon>Eukaryota</taxon>
        <taxon>Metazoa</taxon>
        <taxon>Chordata</taxon>
        <taxon>Craniata</taxon>
        <taxon>Vertebrata</taxon>
        <taxon>Euteleostomi</taxon>
        <taxon>Actinopterygii</taxon>
        <taxon>Neopterygii</taxon>
        <taxon>Teleostei</taxon>
        <taxon>Neoteleostei</taxon>
        <taxon>Acanthomorphata</taxon>
        <taxon>Ovalentaria</taxon>
        <taxon>Atherinomorphae</taxon>
        <taxon>Cyprinodontiformes</taxon>
        <taxon>Goodeidae</taxon>
        <taxon>Ataeniobius</taxon>
    </lineage>
</organism>
<comment type="caution">
    <text evidence="2">The sequence shown here is derived from an EMBL/GenBank/DDBJ whole genome shotgun (WGS) entry which is preliminary data.</text>
</comment>